<sequence length="150" mass="17146">MNPGVGWINLFTCCNQFVAVFFPLRYIRLGARYAYAIPVIALIFTFSTYIWAAIANLPSRYDYTVSANCNIRDTNTALLYDVLRLIRIISTFIAISLYVPIVIKIFMIIKGSDSNQANRKAFNATQRNSNQESTSAFNFYKTNISSKFYE</sequence>
<proteinExistence type="predicted"/>
<dbReference type="WBParaSite" id="ACRNAN_scaffold828.g29269.t1">
    <property type="protein sequence ID" value="ACRNAN_scaffold828.g29269.t1"/>
    <property type="gene ID" value="ACRNAN_scaffold828.g29269"/>
</dbReference>
<keyword evidence="1" id="KW-1133">Transmembrane helix</keyword>
<feature type="transmembrane region" description="Helical" evidence="1">
    <location>
        <begin position="6"/>
        <end position="26"/>
    </location>
</feature>
<feature type="transmembrane region" description="Helical" evidence="1">
    <location>
        <begin position="85"/>
        <end position="109"/>
    </location>
</feature>
<protein>
    <submittedName>
        <fullName evidence="3">Uncharacterized protein</fullName>
    </submittedName>
</protein>
<evidence type="ECO:0000313" key="2">
    <source>
        <dbReference type="Proteomes" id="UP000887540"/>
    </source>
</evidence>
<keyword evidence="1" id="KW-0812">Transmembrane</keyword>
<accession>A0A914EJX0</accession>
<keyword evidence="1" id="KW-0472">Membrane</keyword>
<organism evidence="2 3">
    <name type="scientific">Acrobeloides nanus</name>
    <dbReference type="NCBI Taxonomy" id="290746"/>
    <lineage>
        <taxon>Eukaryota</taxon>
        <taxon>Metazoa</taxon>
        <taxon>Ecdysozoa</taxon>
        <taxon>Nematoda</taxon>
        <taxon>Chromadorea</taxon>
        <taxon>Rhabditida</taxon>
        <taxon>Tylenchina</taxon>
        <taxon>Cephalobomorpha</taxon>
        <taxon>Cephaloboidea</taxon>
        <taxon>Cephalobidae</taxon>
        <taxon>Acrobeloides</taxon>
    </lineage>
</organism>
<evidence type="ECO:0000313" key="3">
    <source>
        <dbReference type="WBParaSite" id="ACRNAN_scaffold828.g29269.t1"/>
    </source>
</evidence>
<keyword evidence="2" id="KW-1185">Reference proteome</keyword>
<feature type="transmembrane region" description="Helical" evidence="1">
    <location>
        <begin position="33"/>
        <end position="54"/>
    </location>
</feature>
<dbReference type="Proteomes" id="UP000887540">
    <property type="component" value="Unplaced"/>
</dbReference>
<dbReference type="SUPFAM" id="SSF81321">
    <property type="entry name" value="Family A G protein-coupled receptor-like"/>
    <property type="match status" value="1"/>
</dbReference>
<evidence type="ECO:0000256" key="1">
    <source>
        <dbReference type="SAM" id="Phobius"/>
    </source>
</evidence>
<dbReference type="AlphaFoldDB" id="A0A914EJX0"/>
<name>A0A914EJX0_9BILA</name>
<reference evidence="3" key="1">
    <citation type="submission" date="2022-11" db="UniProtKB">
        <authorList>
            <consortium name="WormBaseParasite"/>
        </authorList>
    </citation>
    <scope>IDENTIFICATION</scope>
</reference>